<evidence type="ECO:0000313" key="4">
    <source>
        <dbReference type="Proteomes" id="UP000027345"/>
    </source>
</evidence>
<dbReference type="Gene3D" id="3.90.400.10">
    <property type="entry name" value="Oligo-1,6-glucosidase, Domain 2"/>
    <property type="match status" value="1"/>
</dbReference>
<dbReference type="InterPro" id="IPR017853">
    <property type="entry name" value="GH"/>
</dbReference>
<keyword evidence="4" id="KW-1185">Reference proteome</keyword>
<dbReference type="GO" id="GO:0009313">
    <property type="term" value="P:oligosaccharide catabolic process"/>
    <property type="evidence" value="ECO:0007669"/>
    <property type="project" value="TreeGrafter"/>
</dbReference>
<dbReference type="AlphaFoldDB" id="A0A066U4D1"/>
<comment type="similarity">
    <text evidence="1">Belongs to the glycosyl hydrolase 13 family.</text>
</comment>
<dbReference type="Gene3D" id="3.20.20.80">
    <property type="entry name" value="Glycosidases"/>
    <property type="match status" value="1"/>
</dbReference>
<evidence type="ECO:0000313" key="3">
    <source>
        <dbReference type="EMBL" id="KDN19078.1"/>
    </source>
</evidence>
<proteinExistence type="inferred from homology"/>
<dbReference type="SMART" id="SM00642">
    <property type="entry name" value="Aamy"/>
    <property type="match status" value="1"/>
</dbReference>
<dbReference type="Pfam" id="PF00128">
    <property type="entry name" value="Alpha-amylase"/>
    <property type="match status" value="1"/>
</dbReference>
<dbReference type="InterPro" id="IPR045857">
    <property type="entry name" value="O16G_dom_2"/>
</dbReference>
<dbReference type="InterPro" id="IPR006047">
    <property type="entry name" value="GH13_cat_dom"/>
</dbReference>
<dbReference type="SUPFAM" id="SSF51445">
    <property type="entry name" value="(Trans)glycosidases"/>
    <property type="match status" value="1"/>
</dbReference>
<name>A0A066U4D1_9PSEU</name>
<dbReference type="CDD" id="cd11332">
    <property type="entry name" value="AmyAc_OligoGlu_TS"/>
    <property type="match status" value="1"/>
</dbReference>
<dbReference type="GO" id="GO:0004556">
    <property type="term" value="F:alpha-amylase activity"/>
    <property type="evidence" value="ECO:0007669"/>
    <property type="project" value="TreeGrafter"/>
</dbReference>
<dbReference type="OrthoDB" id="9043248at2"/>
<evidence type="ECO:0000256" key="1">
    <source>
        <dbReference type="ARBA" id="ARBA00008061"/>
    </source>
</evidence>
<organism evidence="3 4">
    <name type="scientific">Amycolatopsis rifamycinica</name>
    <dbReference type="NCBI Taxonomy" id="287986"/>
    <lineage>
        <taxon>Bacteria</taxon>
        <taxon>Bacillati</taxon>
        <taxon>Actinomycetota</taxon>
        <taxon>Actinomycetes</taxon>
        <taxon>Pseudonocardiales</taxon>
        <taxon>Pseudonocardiaceae</taxon>
        <taxon>Amycolatopsis</taxon>
    </lineage>
</organism>
<dbReference type="PANTHER" id="PTHR10357">
    <property type="entry name" value="ALPHA-AMYLASE FAMILY MEMBER"/>
    <property type="match status" value="1"/>
</dbReference>
<dbReference type="EMBL" id="JMQI01000057">
    <property type="protein sequence ID" value="KDN19078.1"/>
    <property type="molecule type" value="Genomic_DNA"/>
</dbReference>
<protein>
    <submittedName>
        <fullName evidence="3">Alpha-glucosidase</fullName>
    </submittedName>
</protein>
<gene>
    <name evidence="3" type="ORF">DV20_27145</name>
</gene>
<dbReference type="eggNOG" id="COG0366">
    <property type="taxonomic scope" value="Bacteria"/>
</dbReference>
<comment type="caution">
    <text evidence="3">The sequence shown here is derived from an EMBL/GenBank/DDBJ whole genome shotgun (WGS) entry which is preliminary data.</text>
</comment>
<reference evidence="3 4" key="1">
    <citation type="submission" date="2014-05" db="EMBL/GenBank/DDBJ databases">
        <title>Draft genome sequence of Amycolatopsis rifamycinica DSM 46095.</title>
        <authorList>
            <person name="Lal R."/>
            <person name="Saxena A."/>
            <person name="Kumari R."/>
            <person name="Mukherjee U."/>
            <person name="Singh P."/>
            <person name="Sangwan N."/>
            <person name="Mahato N.K."/>
        </authorList>
    </citation>
    <scope>NUCLEOTIDE SEQUENCE [LARGE SCALE GENOMIC DNA]</scope>
    <source>
        <strain evidence="3 4">DSM 46095</strain>
    </source>
</reference>
<sequence length="549" mass="60925">MPPTTFRPRSFWDDAVVYQLYVRSFADSDGDGVGDLGGVIRRLGHIAGLGADAIWLNPCYPSPQADHGYDIADYHGVNPDYGSLETFDRLVAEAHARGLRILMDLVPNHCSERHPWFTAALAAGPGSPERARFVFRDGRGDEPPNNWQSVFGGPAWTRVTEADGTPGQWYLHLFTREQPDFDWRNPEVLAYFDDVLRFWFDRGVDGFRIDVCHGLIKDAALRDWDPADGGYNAHSWNQPEVHDIFRRWHALADGYGPDRDLLLVGEVWVPDPADLDRYLRPDELHQAFSFDLLVQPWEARALRGAIERATARTAVHGAPAAWTLANHDVHRAVTRYGIVRPDPAPASNDAFAALMRPRGVVDTRLGERRARAALLLLLALPGSVFLYQGEELGLPEVQDLPDEAREDPVFHRTGGLEKGRDGCRVPLPWAADAPAFGFGAGVPWLPQPDWFARYAVDVQEKDETSTLRLYRRAVRARRELRLGEPGPVEWLETGDDAVLAFRRGRLVCVVNTGSTPFPAPGAWGEVVLGSDGSARVAGDSAVWLVSAAS</sequence>
<dbReference type="Proteomes" id="UP000027345">
    <property type="component" value="Unassembled WGS sequence"/>
</dbReference>
<evidence type="ECO:0000259" key="2">
    <source>
        <dbReference type="SMART" id="SM00642"/>
    </source>
</evidence>
<accession>A0A066U4D1</accession>
<dbReference type="PANTHER" id="PTHR10357:SF179">
    <property type="entry name" value="NEUTRAL AND BASIC AMINO ACID TRANSPORT PROTEIN RBAT"/>
    <property type="match status" value="1"/>
</dbReference>
<dbReference type="STRING" id="287986.DV20_27145"/>
<dbReference type="RefSeq" id="WP_043784950.1">
    <property type="nucleotide sequence ID" value="NZ_JMQI01000057.1"/>
</dbReference>
<feature type="domain" description="Glycosyl hydrolase family 13 catalytic" evidence="2">
    <location>
        <begin position="19"/>
        <end position="424"/>
    </location>
</feature>